<accession>A0A497VPF7</accession>
<organism evidence="4 5">
    <name type="scientific">Litoreibacter meonggei</name>
    <dbReference type="NCBI Taxonomy" id="1049199"/>
    <lineage>
        <taxon>Bacteria</taxon>
        <taxon>Pseudomonadati</taxon>
        <taxon>Pseudomonadota</taxon>
        <taxon>Alphaproteobacteria</taxon>
        <taxon>Rhodobacterales</taxon>
        <taxon>Roseobacteraceae</taxon>
        <taxon>Litoreibacter</taxon>
    </lineage>
</organism>
<keyword evidence="2" id="KW-0012">Acyltransferase</keyword>
<evidence type="ECO:0000313" key="4">
    <source>
        <dbReference type="EMBL" id="RLJ40814.1"/>
    </source>
</evidence>
<dbReference type="SUPFAM" id="SSF55729">
    <property type="entry name" value="Acyl-CoA N-acyltransferases (Nat)"/>
    <property type="match status" value="1"/>
</dbReference>
<dbReference type="PANTHER" id="PTHR43877:SF1">
    <property type="entry name" value="ACETYLTRANSFERASE"/>
    <property type="match status" value="1"/>
</dbReference>
<proteinExistence type="predicted"/>
<evidence type="ECO:0000256" key="1">
    <source>
        <dbReference type="ARBA" id="ARBA00022679"/>
    </source>
</evidence>
<dbReference type="Pfam" id="PF00583">
    <property type="entry name" value="Acetyltransf_1"/>
    <property type="match status" value="1"/>
</dbReference>
<evidence type="ECO:0000313" key="5">
    <source>
        <dbReference type="Proteomes" id="UP000269157"/>
    </source>
</evidence>
<keyword evidence="1 4" id="KW-0808">Transferase</keyword>
<gene>
    <name evidence="4" type="ORF">BCF46_3385</name>
</gene>
<dbReference type="Proteomes" id="UP000269157">
    <property type="component" value="Unassembled WGS sequence"/>
</dbReference>
<dbReference type="AlphaFoldDB" id="A0A497VPF7"/>
<dbReference type="RefSeq" id="WP_245990211.1">
    <property type="nucleotide sequence ID" value="NZ_RCCE01000006.1"/>
</dbReference>
<dbReference type="InterPro" id="IPR000182">
    <property type="entry name" value="GNAT_dom"/>
</dbReference>
<evidence type="ECO:0000259" key="3">
    <source>
        <dbReference type="PROSITE" id="PS51186"/>
    </source>
</evidence>
<comment type="caution">
    <text evidence="4">The sequence shown here is derived from an EMBL/GenBank/DDBJ whole genome shotgun (WGS) entry which is preliminary data.</text>
</comment>
<dbReference type="EMBL" id="RCCE01000006">
    <property type="protein sequence ID" value="RLJ40814.1"/>
    <property type="molecule type" value="Genomic_DNA"/>
</dbReference>
<reference evidence="4 5" key="1">
    <citation type="submission" date="2018-10" db="EMBL/GenBank/DDBJ databases">
        <title>Genomic Encyclopedia of Archaeal and Bacterial Type Strains, Phase II (KMG-II): from individual species to whole genera.</title>
        <authorList>
            <person name="Goeker M."/>
        </authorList>
    </citation>
    <scope>NUCLEOTIDE SEQUENCE [LARGE SCALE GENOMIC DNA]</scope>
    <source>
        <strain evidence="4 5">DSM 29466</strain>
    </source>
</reference>
<dbReference type="InterPro" id="IPR050832">
    <property type="entry name" value="Bact_Acetyltransf"/>
</dbReference>
<keyword evidence="5" id="KW-1185">Reference proteome</keyword>
<sequence>MTLNIRAVAAADRAAWGGLFKGYAAFYGVAQTEDMRDRVWEWLIDPAHEVNGFVAEVDGALVGLTHYRPFERPLAAGTGGFLDDLFVSPDARGLKAGEALIAAVQAEGRKRGWGVVRWITADDNYRARGLYDQLATRTGWVTYDLDVDGATI</sequence>
<dbReference type="InterPro" id="IPR016181">
    <property type="entry name" value="Acyl_CoA_acyltransferase"/>
</dbReference>
<dbReference type="PROSITE" id="PS51186">
    <property type="entry name" value="GNAT"/>
    <property type="match status" value="1"/>
</dbReference>
<dbReference type="Gene3D" id="3.40.630.30">
    <property type="match status" value="1"/>
</dbReference>
<evidence type="ECO:0000256" key="2">
    <source>
        <dbReference type="ARBA" id="ARBA00023315"/>
    </source>
</evidence>
<name>A0A497VPF7_9RHOB</name>
<dbReference type="PANTHER" id="PTHR43877">
    <property type="entry name" value="AMINOALKYLPHOSPHONATE N-ACETYLTRANSFERASE-RELATED-RELATED"/>
    <property type="match status" value="1"/>
</dbReference>
<dbReference type="CDD" id="cd04301">
    <property type="entry name" value="NAT_SF"/>
    <property type="match status" value="1"/>
</dbReference>
<feature type="domain" description="N-acetyltransferase" evidence="3">
    <location>
        <begin position="3"/>
        <end position="152"/>
    </location>
</feature>
<protein>
    <submittedName>
        <fullName evidence="4">Acetyltransferase (GNAT) family protein</fullName>
    </submittedName>
</protein>
<dbReference type="GO" id="GO:0016747">
    <property type="term" value="F:acyltransferase activity, transferring groups other than amino-acyl groups"/>
    <property type="evidence" value="ECO:0007669"/>
    <property type="project" value="InterPro"/>
</dbReference>